<keyword evidence="1" id="KW-0812">Transmembrane</keyword>
<feature type="non-terminal residue" evidence="3">
    <location>
        <position position="1"/>
    </location>
</feature>
<protein>
    <recommendedName>
        <fullName evidence="2">Neurotransmitter-gated ion-channel transmembrane domain-containing protein</fullName>
    </recommendedName>
</protein>
<dbReference type="OrthoDB" id="5866477at2759"/>
<dbReference type="Proteomes" id="UP000271889">
    <property type="component" value="Unassembled WGS sequence"/>
</dbReference>
<dbReference type="InterPro" id="IPR006029">
    <property type="entry name" value="Neurotrans-gated_channel_TM"/>
</dbReference>
<evidence type="ECO:0000256" key="1">
    <source>
        <dbReference type="SAM" id="Phobius"/>
    </source>
</evidence>
<feature type="transmembrane region" description="Helical" evidence="1">
    <location>
        <begin position="111"/>
        <end position="133"/>
    </location>
</feature>
<accession>A0A3P6RID1</accession>
<dbReference type="Gene3D" id="1.20.58.390">
    <property type="entry name" value="Neurotransmitter-gated ion-channel transmembrane domain"/>
    <property type="match status" value="1"/>
</dbReference>
<organism evidence="3 4">
    <name type="scientific">Cylicostephanus goldi</name>
    <name type="common">Nematode worm</name>
    <dbReference type="NCBI Taxonomy" id="71465"/>
    <lineage>
        <taxon>Eukaryota</taxon>
        <taxon>Metazoa</taxon>
        <taxon>Ecdysozoa</taxon>
        <taxon>Nematoda</taxon>
        <taxon>Chromadorea</taxon>
        <taxon>Rhabditida</taxon>
        <taxon>Rhabditina</taxon>
        <taxon>Rhabditomorpha</taxon>
        <taxon>Strongyloidea</taxon>
        <taxon>Strongylidae</taxon>
        <taxon>Cylicostephanus</taxon>
    </lineage>
</organism>
<sequence length="186" mass="21293">GQEKNFQSDNEWIVEDIIPEVLTLYDSKEDFTYPSALFTFQIRRFSLIYVVTIIIPSFVLTFLCVLGMFWSKFDQSDYLAKIGCGLSAILAMCTVLEIAERSIPKTKELPSLAIYIMVNLLLVTLAITVVVIASNPCRSLRFDLCRLSRRWFCRIDLKLEVESRVICLLVFPIAAVLNLLMLVPRE</sequence>
<name>A0A3P6RID1_CYLGO</name>
<dbReference type="GO" id="GO:0005216">
    <property type="term" value="F:monoatomic ion channel activity"/>
    <property type="evidence" value="ECO:0007669"/>
    <property type="project" value="InterPro"/>
</dbReference>
<reference evidence="3 4" key="1">
    <citation type="submission" date="2018-11" db="EMBL/GenBank/DDBJ databases">
        <authorList>
            <consortium name="Pathogen Informatics"/>
        </authorList>
    </citation>
    <scope>NUCLEOTIDE SEQUENCE [LARGE SCALE GENOMIC DNA]</scope>
</reference>
<feature type="transmembrane region" description="Helical" evidence="1">
    <location>
        <begin position="163"/>
        <end position="183"/>
    </location>
</feature>
<proteinExistence type="predicted"/>
<feature type="transmembrane region" description="Helical" evidence="1">
    <location>
        <begin position="47"/>
        <end position="72"/>
    </location>
</feature>
<dbReference type="PANTHER" id="PTHR18945">
    <property type="entry name" value="NEUROTRANSMITTER GATED ION CHANNEL"/>
    <property type="match status" value="1"/>
</dbReference>
<evidence type="ECO:0000313" key="3">
    <source>
        <dbReference type="EMBL" id="VDK59087.1"/>
    </source>
</evidence>
<keyword evidence="1" id="KW-0472">Membrane</keyword>
<dbReference type="AlphaFoldDB" id="A0A3P6RID1"/>
<gene>
    <name evidence="3" type="ORF">CGOC_LOCUS4537</name>
</gene>
<keyword evidence="1" id="KW-1133">Transmembrane helix</keyword>
<dbReference type="InterPro" id="IPR038050">
    <property type="entry name" value="Neuro_actylchol_rec"/>
</dbReference>
<dbReference type="InterPro" id="IPR006201">
    <property type="entry name" value="Neur_channel"/>
</dbReference>
<dbReference type="GO" id="GO:0016020">
    <property type="term" value="C:membrane"/>
    <property type="evidence" value="ECO:0007669"/>
    <property type="project" value="InterPro"/>
</dbReference>
<feature type="domain" description="Neurotransmitter-gated ion-channel transmembrane" evidence="2">
    <location>
        <begin position="53"/>
        <end position="135"/>
    </location>
</feature>
<dbReference type="EMBL" id="UYRV01012679">
    <property type="protein sequence ID" value="VDK59087.1"/>
    <property type="molecule type" value="Genomic_DNA"/>
</dbReference>
<feature type="transmembrane region" description="Helical" evidence="1">
    <location>
        <begin position="78"/>
        <end position="99"/>
    </location>
</feature>
<dbReference type="SUPFAM" id="SSF90112">
    <property type="entry name" value="Neurotransmitter-gated ion-channel transmembrane pore"/>
    <property type="match status" value="1"/>
</dbReference>
<dbReference type="InterPro" id="IPR036719">
    <property type="entry name" value="Neuro-gated_channel_TM_sf"/>
</dbReference>
<dbReference type="GO" id="GO:0004888">
    <property type="term" value="F:transmembrane signaling receptor activity"/>
    <property type="evidence" value="ECO:0007669"/>
    <property type="project" value="InterPro"/>
</dbReference>
<evidence type="ECO:0000259" key="2">
    <source>
        <dbReference type="Pfam" id="PF02932"/>
    </source>
</evidence>
<evidence type="ECO:0000313" key="4">
    <source>
        <dbReference type="Proteomes" id="UP000271889"/>
    </source>
</evidence>
<dbReference type="Pfam" id="PF02932">
    <property type="entry name" value="Neur_chan_memb"/>
    <property type="match status" value="1"/>
</dbReference>
<keyword evidence="4" id="KW-1185">Reference proteome</keyword>